<comment type="caution">
    <text evidence="2">The sequence shown here is derived from an EMBL/GenBank/DDBJ whole genome shotgun (WGS) entry which is preliminary data.</text>
</comment>
<dbReference type="EMBL" id="JAMFMB010000028">
    <property type="protein sequence ID" value="MCL6285454.1"/>
    <property type="molecule type" value="Genomic_DNA"/>
</dbReference>
<name>A0ABT0Q993_9RHOB</name>
<dbReference type="Proteomes" id="UP001203880">
    <property type="component" value="Unassembled WGS sequence"/>
</dbReference>
<evidence type="ECO:0000256" key="1">
    <source>
        <dbReference type="SAM" id="SignalP"/>
    </source>
</evidence>
<accession>A0ABT0Q993</accession>
<feature type="signal peptide" evidence="1">
    <location>
        <begin position="1"/>
        <end position="20"/>
    </location>
</feature>
<organism evidence="2 3">
    <name type="scientific">Ruegeria spongiae</name>
    <dbReference type="NCBI Taxonomy" id="2942209"/>
    <lineage>
        <taxon>Bacteria</taxon>
        <taxon>Pseudomonadati</taxon>
        <taxon>Pseudomonadota</taxon>
        <taxon>Alphaproteobacteria</taxon>
        <taxon>Rhodobacterales</taxon>
        <taxon>Roseobacteraceae</taxon>
        <taxon>Ruegeria</taxon>
    </lineage>
</organism>
<protein>
    <recommendedName>
        <fullName evidence="4">Tetratricopeptide repeat protein</fullName>
    </recommendedName>
</protein>
<keyword evidence="3" id="KW-1185">Reference proteome</keyword>
<evidence type="ECO:0000313" key="2">
    <source>
        <dbReference type="EMBL" id="MCL6285454.1"/>
    </source>
</evidence>
<proteinExistence type="predicted"/>
<dbReference type="RefSeq" id="WP_249712259.1">
    <property type="nucleotide sequence ID" value="NZ_JAMFMB010000028.1"/>
</dbReference>
<keyword evidence="1" id="KW-0732">Signal</keyword>
<evidence type="ECO:0008006" key="4">
    <source>
        <dbReference type="Google" id="ProtNLM"/>
    </source>
</evidence>
<feature type="chain" id="PRO_5045051812" description="Tetratricopeptide repeat protein" evidence="1">
    <location>
        <begin position="21"/>
        <end position="507"/>
    </location>
</feature>
<gene>
    <name evidence="2" type="ORF">M3P21_18145</name>
</gene>
<reference evidence="2" key="1">
    <citation type="submission" date="2022-05" db="EMBL/GenBank/DDBJ databases">
        <authorList>
            <person name="Park J.-S."/>
        </authorList>
    </citation>
    <scope>NUCLEOTIDE SEQUENCE</scope>
    <source>
        <strain evidence="2">2012CJ41-6</strain>
    </source>
</reference>
<sequence length="507" mass="56589">MTYKALLSSLLFALSSPVASQNLTEVAMRCLQEFGVDACVQPVRPDRGFKTLVLEYIDTEATTIGHTLGRFTYREIREFTTDVKDSVVIIAHNQTNNEVSKSGNPILTPDFQQFFAEALTSEMLRQEGHHAAAEIGRAMTAEVVSWGTAIDLNETVYVQPSLTLVDTNSAWKIIKYSGQSARFEYFLRPMRINFGATEVPKSSLFEREFLIRCNRSNQCPDGIPAYDKPSRRAEPSFFLQRGDSVVANGAVNQFIRFSRDGQEAYLNIYHLELNPPTVFVDENRFVLRERPSDNAPTVYTGELSGEYSVISVAKDQKHIDDEHIRHNWYQIDTSSTSGWFQSGRNFYGAAQPKNLVNASLYRLFSKEARMAEDLLERYLALVDATAPASTLSQIRQLYAFTNLAVASNEGREFDSAGERALVNLEAASKMTPFSPEPLILKALVLLANGNNEDGLRALEQAKDLGYGTSIPIYADGRQICFYEPLILENSTITGCVGLGELVKATKQ</sequence>
<evidence type="ECO:0000313" key="3">
    <source>
        <dbReference type="Proteomes" id="UP001203880"/>
    </source>
</evidence>